<dbReference type="EMBL" id="CAEZVA010000007">
    <property type="protein sequence ID" value="CAB4609246.1"/>
    <property type="molecule type" value="Genomic_DNA"/>
</dbReference>
<dbReference type="EMBL" id="CAFBNV010000025">
    <property type="protein sequence ID" value="CAB4963393.1"/>
    <property type="molecule type" value="Genomic_DNA"/>
</dbReference>
<name>A0A6J6CJ32_9ZZZZ</name>
<comment type="similarity">
    <text evidence="2">Belongs to the class-II aminoacyl-tRNA synthetase family.</text>
</comment>
<dbReference type="PANTHER" id="PTHR11451:SF44">
    <property type="entry name" value="THREONINE--TRNA LIGASE, CHLOROPLASTIC_MITOCHONDRIAL 2"/>
    <property type="match status" value="1"/>
</dbReference>
<dbReference type="GO" id="GO:0000049">
    <property type="term" value="F:tRNA binding"/>
    <property type="evidence" value="ECO:0007669"/>
    <property type="project" value="UniProtKB-KW"/>
</dbReference>
<dbReference type="CDD" id="cd00771">
    <property type="entry name" value="ThrRS_core"/>
    <property type="match status" value="1"/>
</dbReference>
<keyword evidence="8" id="KW-0547">Nucleotide-binding</keyword>
<evidence type="ECO:0000256" key="13">
    <source>
        <dbReference type="ARBA" id="ARBA00023146"/>
    </source>
</evidence>
<evidence type="ECO:0000313" key="17">
    <source>
        <dbReference type="EMBL" id="CAB4550163.1"/>
    </source>
</evidence>
<dbReference type="PANTHER" id="PTHR11451">
    <property type="entry name" value="THREONINE-TRNA LIGASE"/>
    <property type="match status" value="1"/>
</dbReference>
<evidence type="ECO:0000256" key="3">
    <source>
        <dbReference type="ARBA" id="ARBA00013163"/>
    </source>
</evidence>
<organism evidence="17">
    <name type="scientific">freshwater metagenome</name>
    <dbReference type="NCBI Taxonomy" id="449393"/>
    <lineage>
        <taxon>unclassified sequences</taxon>
        <taxon>metagenomes</taxon>
        <taxon>ecological metagenomes</taxon>
    </lineage>
</organism>
<dbReference type="InterPro" id="IPR004154">
    <property type="entry name" value="Anticodon-bd"/>
</dbReference>
<dbReference type="GO" id="GO:0005524">
    <property type="term" value="F:ATP binding"/>
    <property type="evidence" value="ECO:0007669"/>
    <property type="project" value="UniProtKB-KW"/>
</dbReference>
<dbReference type="EMBL" id="CAFBRU010000009">
    <property type="protein sequence ID" value="CAB5104946.1"/>
    <property type="molecule type" value="Genomic_DNA"/>
</dbReference>
<dbReference type="InterPro" id="IPR033728">
    <property type="entry name" value="ThrRS_core"/>
</dbReference>
<evidence type="ECO:0000256" key="9">
    <source>
        <dbReference type="ARBA" id="ARBA00022833"/>
    </source>
</evidence>
<dbReference type="Pfam" id="PF07973">
    <property type="entry name" value="tRNA_SAD"/>
    <property type="match status" value="1"/>
</dbReference>
<dbReference type="CDD" id="cd00860">
    <property type="entry name" value="ThrRS_anticodon"/>
    <property type="match status" value="1"/>
</dbReference>
<dbReference type="InterPro" id="IPR045864">
    <property type="entry name" value="aa-tRNA-synth_II/BPL/LPL"/>
</dbReference>
<dbReference type="FunFam" id="3.30.54.20:FF:000003">
    <property type="entry name" value="Threonine--tRNA ligase"/>
    <property type="match status" value="1"/>
</dbReference>
<evidence type="ECO:0000313" key="19">
    <source>
        <dbReference type="EMBL" id="CAB4639957.1"/>
    </source>
</evidence>
<dbReference type="InterPro" id="IPR018163">
    <property type="entry name" value="Thr/Ala-tRNA-synth_IIc_edit"/>
</dbReference>
<keyword evidence="11" id="KW-0694">RNA-binding</keyword>
<accession>A0A6J6CJ32</accession>
<evidence type="ECO:0000256" key="11">
    <source>
        <dbReference type="ARBA" id="ARBA00022884"/>
    </source>
</evidence>
<dbReference type="InterPro" id="IPR047246">
    <property type="entry name" value="ThrRS_anticodon"/>
</dbReference>
<keyword evidence="13" id="KW-0030">Aminoacyl-tRNA synthetase</keyword>
<keyword evidence="12" id="KW-0648">Protein biosynthesis</keyword>
<dbReference type="Gene3D" id="3.40.50.800">
    <property type="entry name" value="Anticodon-binding domain"/>
    <property type="match status" value="1"/>
</dbReference>
<protein>
    <recommendedName>
        <fullName evidence="3">threonine--tRNA ligase</fullName>
        <ecNumber evidence="3">6.1.1.3</ecNumber>
    </recommendedName>
    <alternativeName>
        <fullName evidence="14">Threonyl-tRNA synthetase</fullName>
    </alternativeName>
</protein>
<keyword evidence="7" id="KW-0479">Metal-binding</keyword>
<dbReference type="GO" id="GO:0006435">
    <property type="term" value="P:threonyl-tRNA aminoacylation"/>
    <property type="evidence" value="ECO:0007669"/>
    <property type="project" value="InterPro"/>
</dbReference>
<dbReference type="SMART" id="SM00863">
    <property type="entry name" value="tRNA_SAD"/>
    <property type="match status" value="1"/>
</dbReference>
<evidence type="ECO:0000256" key="10">
    <source>
        <dbReference type="ARBA" id="ARBA00022840"/>
    </source>
</evidence>
<dbReference type="PRINTS" id="PR01047">
    <property type="entry name" value="TRNASYNTHTHR"/>
</dbReference>
<dbReference type="Gene3D" id="3.30.930.10">
    <property type="entry name" value="Bira Bifunctional Protein, Domain 2"/>
    <property type="match status" value="1"/>
</dbReference>
<dbReference type="InterPro" id="IPR036621">
    <property type="entry name" value="Anticodon-bd_dom_sf"/>
</dbReference>
<dbReference type="PROSITE" id="PS50862">
    <property type="entry name" value="AA_TRNA_LIGASE_II"/>
    <property type="match status" value="1"/>
</dbReference>
<evidence type="ECO:0000256" key="2">
    <source>
        <dbReference type="ARBA" id="ARBA00008226"/>
    </source>
</evidence>
<dbReference type="FunFam" id="3.40.50.800:FF:000001">
    <property type="entry name" value="Threonine--tRNA ligase"/>
    <property type="match status" value="1"/>
</dbReference>
<keyword evidence="10" id="KW-0067">ATP-binding</keyword>
<evidence type="ECO:0000256" key="1">
    <source>
        <dbReference type="ARBA" id="ARBA00004496"/>
    </source>
</evidence>
<evidence type="ECO:0000313" key="18">
    <source>
        <dbReference type="EMBL" id="CAB4609246.1"/>
    </source>
</evidence>
<dbReference type="FunFam" id="3.30.930.10:FF:000019">
    <property type="entry name" value="Threonine--tRNA ligase"/>
    <property type="match status" value="1"/>
</dbReference>
<dbReference type="GO" id="GO:0005737">
    <property type="term" value="C:cytoplasm"/>
    <property type="evidence" value="ECO:0007669"/>
    <property type="project" value="UniProtKB-SubCell"/>
</dbReference>
<dbReference type="FunFam" id="3.30.980.10:FF:000005">
    <property type="entry name" value="Threonyl-tRNA synthetase, mitochondrial"/>
    <property type="match status" value="1"/>
</dbReference>
<keyword evidence="6" id="KW-0436">Ligase</keyword>
<gene>
    <name evidence="17" type="ORF">UFOPK1508_00355</name>
    <name evidence="18" type="ORF">UFOPK1894_00179</name>
    <name evidence="19" type="ORF">UFOPK2179_00021</name>
    <name evidence="20" type="ORF">UFOPK3883_00465</name>
    <name evidence="21" type="ORF">UFOPK4420_00166</name>
</gene>
<dbReference type="SUPFAM" id="SSF55186">
    <property type="entry name" value="ThrRS/AlaRS common domain"/>
    <property type="match status" value="1"/>
</dbReference>
<keyword evidence="9" id="KW-0862">Zinc</keyword>
<dbReference type="AlphaFoldDB" id="A0A6J6CJ32"/>
<reference evidence="17" key="1">
    <citation type="submission" date="2020-05" db="EMBL/GenBank/DDBJ databases">
        <authorList>
            <person name="Chiriac C."/>
            <person name="Salcher M."/>
            <person name="Ghai R."/>
            <person name="Kavagutti S V."/>
        </authorList>
    </citation>
    <scope>NUCLEOTIDE SEQUENCE</scope>
</reference>
<dbReference type="Gene3D" id="3.30.980.10">
    <property type="entry name" value="Threonyl-trna Synthetase, Chain A, domain 2"/>
    <property type="match status" value="1"/>
</dbReference>
<dbReference type="SUPFAM" id="SSF55681">
    <property type="entry name" value="Class II aaRS and biotin synthetases"/>
    <property type="match status" value="1"/>
</dbReference>
<dbReference type="InterPro" id="IPR002314">
    <property type="entry name" value="aa-tRNA-synt_IIb"/>
</dbReference>
<evidence type="ECO:0000256" key="6">
    <source>
        <dbReference type="ARBA" id="ARBA00022598"/>
    </source>
</evidence>
<dbReference type="Pfam" id="PF00587">
    <property type="entry name" value="tRNA-synt_2b"/>
    <property type="match status" value="1"/>
</dbReference>
<evidence type="ECO:0000256" key="8">
    <source>
        <dbReference type="ARBA" id="ARBA00022741"/>
    </source>
</evidence>
<dbReference type="InterPro" id="IPR012947">
    <property type="entry name" value="tRNA_SAD"/>
</dbReference>
<proteinExistence type="inferred from homology"/>
<dbReference type="InterPro" id="IPR002320">
    <property type="entry name" value="Thr-tRNA-ligase_IIa"/>
</dbReference>
<dbReference type="HAMAP" id="MF_00184">
    <property type="entry name" value="Thr_tRNA_synth"/>
    <property type="match status" value="1"/>
</dbReference>
<evidence type="ECO:0000256" key="5">
    <source>
        <dbReference type="ARBA" id="ARBA00022555"/>
    </source>
</evidence>
<dbReference type="Gene3D" id="3.30.54.20">
    <property type="match status" value="1"/>
</dbReference>
<dbReference type="EMBL" id="CAEZSW010000025">
    <property type="protein sequence ID" value="CAB4550163.1"/>
    <property type="molecule type" value="Genomic_DNA"/>
</dbReference>
<evidence type="ECO:0000256" key="7">
    <source>
        <dbReference type="ARBA" id="ARBA00022723"/>
    </source>
</evidence>
<dbReference type="EC" id="6.1.1.3" evidence="3"/>
<evidence type="ECO:0000256" key="4">
    <source>
        <dbReference type="ARBA" id="ARBA00022490"/>
    </source>
</evidence>
<feature type="domain" description="Aminoacyl-transfer RNA synthetases class-II family profile" evidence="16">
    <location>
        <begin position="269"/>
        <end position="560"/>
    </location>
</feature>
<dbReference type="InterPro" id="IPR006195">
    <property type="entry name" value="aa-tRNA-synth_II"/>
</dbReference>
<keyword evidence="4" id="KW-0963">Cytoplasm</keyword>
<evidence type="ECO:0000259" key="16">
    <source>
        <dbReference type="PROSITE" id="PS50862"/>
    </source>
</evidence>
<dbReference type="NCBIfam" id="TIGR00418">
    <property type="entry name" value="thrS"/>
    <property type="match status" value="1"/>
</dbReference>
<dbReference type="Pfam" id="PF03129">
    <property type="entry name" value="HGTP_anticodon"/>
    <property type="match status" value="1"/>
</dbReference>
<dbReference type="GO" id="GO:0004829">
    <property type="term" value="F:threonine-tRNA ligase activity"/>
    <property type="evidence" value="ECO:0007669"/>
    <property type="project" value="UniProtKB-EC"/>
</dbReference>
<evidence type="ECO:0000313" key="21">
    <source>
        <dbReference type="EMBL" id="CAB5104946.1"/>
    </source>
</evidence>
<evidence type="ECO:0000256" key="15">
    <source>
        <dbReference type="ARBA" id="ARBA00049515"/>
    </source>
</evidence>
<dbReference type="GO" id="GO:0046872">
    <property type="term" value="F:metal ion binding"/>
    <property type="evidence" value="ECO:0007669"/>
    <property type="project" value="UniProtKB-KW"/>
</dbReference>
<evidence type="ECO:0000256" key="14">
    <source>
        <dbReference type="ARBA" id="ARBA00031900"/>
    </source>
</evidence>
<evidence type="ECO:0000256" key="12">
    <source>
        <dbReference type="ARBA" id="ARBA00022917"/>
    </source>
</evidence>
<sequence>MSVQIKITLDGKAVAIDADKRPTHLFEEQSNVVVCRINGELKDLWSELKEADIVESVSIDSPDGLNVLRHSTAHVLAQAVQEVFPETKLGIGPPIRDGFYYDFDPKNPFTPADLEKLESAMRKIIKAGQRFKRRVISEKDALAELKSEPYKCELIGLKSGSIEGDSSVEVGGAELTIYDNLGRDGKAVWSDLCRGPHLPSTKQIPAFKLMRAAGAYWRGSEKNPMLQRIYGTAWQNQEAQDAYLYLLEEAEKRDHRKLGAELDLFSFPEEIGSGLAVFHPKGGIIRRAMEDYSRKRHEEEDYQFVYSPHLTKAALFETSGHLQWYADGMYPPMEMDEEFHADGTLKKAGQKYYMKPMNCPFHNLIYKSSPKSYRDLPLRLFEFGTVYRYEKSGVVHGITRARGFTQDDAHIYCTKEQMAGELDSLLTFVLNLLRDYGLSDFYLELSTRNPEKSVGDDQDWQSATDALRLAADKQGLELVLDPGGAAFYGPKISVQARDAIGRTWQMSTIQVDFQLPQRFNLGYAASDGTIKQPVMIHRALFGSIERFFGVLTEHYAGAFPPWLAPVQVRAIPVADSFAPYLSDVVKKFKASGIRADIDTSDDRMQKKVRNAQMEKVPFMMIAGEEDQNANAVSFRYRNGEQKNQIPIDQAIAEVLAAVKERKQI</sequence>
<comment type="subcellular location">
    <subcellularLocation>
        <location evidence="1">Cytoplasm</location>
    </subcellularLocation>
</comment>
<keyword evidence="5" id="KW-0820">tRNA-binding</keyword>
<comment type="catalytic activity">
    <reaction evidence="15">
        <text>tRNA(Thr) + L-threonine + ATP = L-threonyl-tRNA(Thr) + AMP + diphosphate + H(+)</text>
        <dbReference type="Rhea" id="RHEA:24624"/>
        <dbReference type="Rhea" id="RHEA-COMP:9670"/>
        <dbReference type="Rhea" id="RHEA-COMP:9704"/>
        <dbReference type="ChEBI" id="CHEBI:15378"/>
        <dbReference type="ChEBI" id="CHEBI:30616"/>
        <dbReference type="ChEBI" id="CHEBI:33019"/>
        <dbReference type="ChEBI" id="CHEBI:57926"/>
        <dbReference type="ChEBI" id="CHEBI:78442"/>
        <dbReference type="ChEBI" id="CHEBI:78534"/>
        <dbReference type="ChEBI" id="CHEBI:456215"/>
        <dbReference type="EC" id="6.1.1.3"/>
    </reaction>
</comment>
<dbReference type="SUPFAM" id="SSF52954">
    <property type="entry name" value="Class II aaRS ABD-related"/>
    <property type="match status" value="1"/>
</dbReference>
<dbReference type="EMBL" id="CAEZWC010000001">
    <property type="protein sequence ID" value="CAB4639957.1"/>
    <property type="molecule type" value="Genomic_DNA"/>
</dbReference>
<evidence type="ECO:0000313" key="20">
    <source>
        <dbReference type="EMBL" id="CAB4963393.1"/>
    </source>
</evidence>